<keyword evidence="2" id="KW-1185">Reference proteome</keyword>
<gene>
    <name evidence="1" type="ORF">Zmor_015558</name>
</gene>
<accession>A0AA38IID7</accession>
<evidence type="ECO:0000313" key="2">
    <source>
        <dbReference type="Proteomes" id="UP001168821"/>
    </source>
</evidence>
<dbReference type="EMBL" id="JALNTZ010000004">
    <property type="protein sequence ID" value="KAJ3656485.1"/>
    <property type="molecule type" value="Genomic_DNA"/>
</dbReference>
<reference evidence="1" key="1">
    <citation type="journal article" date="2023" name="G3 (Bethesda)">
        <title>Whole genome assemblies of Zophobas morio and Tenebrio molitor.</title>
        <authorList>
            <person name="Kaur S."/>
            <person name="Stinson S.A."/>
            <person name="diCenzo G.C."/>
        </authorList>
    </citation>
    <scope>NUCLEOTIDE SEQUENCE</scope>
    <source>
        <strain evidence="1">QUZm001</strain>
    </source>
</reference>
<protein>
    <submittedName>
        <fullName evidence="1">Uncharacterized protein</fullName>
    </submittedName>
</protein>
<name>A0AA38IID7_9CUCU</name>
<dbReference type="Proteomes" id="UP001168821">
    <property type="component" value="Unassembled WGS sequence"/>
</dbReference>
<evidence type="ECO:0000313" key="1">
    <source>
        <dbReference type="EMBL" id="KAJ3656485.1"/>
    </source>
</evidence>
<dbReference type="AlphaFoldDB" id="A0AA38IID7"/>
<proteinExistence type="predicted"/>
<comment type="caution">
    <text evidence="1">The sequence shown here is derived from an EMBL/GenBank/DDBJ whole genome shotgun (WGS) entry which is preliminary data.</text>
</comment>
<organism evidence="1 2">
    <name type="scientific">Zophobas morio</name>
    <dbReference type="NCBI Taxonomy" id="2755281"/>
    <lineage>
        <taxon>Eukaryota</taxon>
        <taxon>Metazoa</taxon>
        <taxon>Ecdysozoa</taxon>
        <taxon>Arthropoda</taxon>
        <taxon>Hexapoda</taxon>
        <taxon>Insecta</taxon>
        <taxon>Pterygota</taxon>
        <taxon>Neoptera</taxon>
        <taxon>Endopterygota</taxon>
        <taxon>Coleoptera</taxon>
        <taxon>Polyphaga</taxon>
        <taxon>Cucujiformia</taxon>
        <taxon>Tenebrionidae</taxon>
        <taxon>Zophobas</taxon>
    </lineage>
</organism>
<sequence length="99" mass="11021">MYPRGYPHDTAKFGAAASLHDPRHHLQRKSTVPLNMGSRRGPNRLFYGSGCGRITLSSSSYADIYLHIPISLVLVGITMARCHTVTLIFKTDNYTTLID</sequence>